<evidence type="ECO:0000256" key="1">
    <source>
        <dbReference type="SAM" id="MobiDB-lite"/>
    </source>
</evidence>
<accession>A0A0B6ZF54</accession>
<proteinExistence type="predicted"/>
<evidence type="ECO:0000313" key="2">
    <source>
        <dbReference type="EMBL" id="CEK66441.1"/>
    </source>
</evidence>
<reference evidence="2" key="1">
    <citation type="submission" date="2014-12" db="EMBL/GenBank/DDBJ databases">
        <title>Insight into the proteome of Arion vulgaris.</title>
        <authorList>
            <person name="Aradska J."/>
            <person name="Bulat T."/>
            <person name="Smidak R."/>
            <person name="Sarate P."/>
            <person name="Gangsoo J."/>
            <person name="Sialana F."/>
            <person name="Bilban M."/>
            <person name="Lubec G."/>
        </authorList>
    </citation>
    <scope>NUCLEOTIDE SEQUENCE</scope>
    <source>
        <tissue evidence="2">Skin</tissue>
    </source>
</reference>
<sequence length="98" mass="10183">MVPALLGKKTRGVISESRKNKVDGNFAGDGWQNGGALVVNKDGKALLSFKQETPGDHVDPNDVLKALGIKGHVDGHAGSEGPSCDDQACAMPMKKAAK</sequence>
<feature type="region of interest" description="Disordered" evidence="1">
    <location>
        <begin position="74"/>
        <end position="98"/>
    </location>
</feature>
<dbReference type="AlphaFoldDB" id="A0A0B6ZF54"/>
<dbReference type="EMBL" id="HACG01019576">
    <property type="protein sequence ID" value="CEK66441.1"/>
    <property type="molecule type" value="Transcribed_RNA"/>
</dbReference>
<gene>
    <name evidence="2" type="primary">ORF58774</name>
</gene>
<organism evidence="2">
    <name type="scientific">Arion vulgaris</name>
    <dbReference type="NCBI Taxonomy" id="1028688"/>
    <lineage>
        <taxon>Eukaryota</taxon>
        <taxon>Metazoa</taxon>
        <taxon>Spiralia</taxon>
        <taxon>Lophotrochozoa</taxon>
        <taxon>Mollusca</taxon>
        <taxon>Gastropoda</taxon>
        <taxon>Heterobranchia</taxon>
        <taxon>Euthyneura</taxon>
        <taxon>Panpulmonata</taxon>
        <taxon>Eupulmonata</taxon>
        <taxon>Stylommatophora</taxon>
        <taxon>Helicina</taxon>
        <taxon>Arionoidea</taxon>
        <taxon>Arionidae</taxon>
        <taxon>Arion</taxon>
    </lineage>
</organism>
<name>A0A0B6ZF54_9EUPU</name>
<protein>
    <submittedName>
        <fullName evidence="2">Uncharacterized protein</fullName>
    </submittedName>
</protein>